<feature type="transmembrane region" description="Helical" evidence="1">
    <location>
        <begin position="20"/>
        <end position="37"/>
    </location>
</feature>
<keyword evidence="1" id="KW-0472">Membrane</keyword>
<keyword evidence="1" id="KW-0812">Transmembrane</keyword>
<dbReference type="RefSeq" id="WP_196394973.1">
    <property type="nucleotide sequence ID" value="NZ_JADNYM010000001.1"/>
</dbReference>
<keyword evidence="1" id="KW-1133">Transmembrane helix</keyword>
<comment type="caution">
    <text evidence="2">The sequence shown here is derived from an EMBL/GenBank/DDBJ whole genome shotgun (WGS) entry which is preliminary data.</text>
</comment>
<evidence type="ECO:0000313" key="3">
    <source>
        <dbReference type="Proteomes" id="UP000655366"/>
    </source>
</evidence>
<organism evidence="2 3">
    <name type="scientific">Arthrobacter terrae</name>
    <dbReference type="NCBI Taxonomy" id="2935737"/>
    <lineage>
        <taxon>Bacteria</taxon>
        <taxon>Bacillati</taxon>
        <taxon>Actinomycetota</taxon>
        <taxon>Actinomycetes</taxon>
        <taxon>Micrococcales</taxon>
        <taxon>Micrococcaceae</taxon>
        <taxon>Arthrobacter</taxon>
    </lineage>
</organism>
<dbReference type="AlphaFoldDB" id="A0A931CND5"/>
<evidence type="ECO:0000313" key="2">
    <source>
        <dbReference type="EMBL" id="MBG0738039.1"/>
    </source>
</evidence>
<keyword evidence="3" id="KW-1185">Reference proteome</keyword>
<dbReference type="Proteomes" id="UP000655366">
    <property type="component" value="Unassembled WGS sequence"/>
</dbReference>
<proteinExistence type="predicted"/>
<protein>
    <submittedName>
        <fullName evidence="2">Uncharacterized protein</fullName>
    </submittedName>
</protein>
<name>A0A931CND5_9MICC</name>
<sequence>MTNHGNGHQVDRQFIETLPGIGLSFGAGAGIAVGVVIAGGPGIAIGIALGAGLGLVVGSLAKLWYQRS</sequence>
<reference evidence="2 3" key="1">
    <citation type="submission" date="2020-11" db="EMBL/GenBank/DDBJ databases">
        <title>Arthrobacter antarcticus sp. nov., isolated from Antarctic Soil.</title>
        <authorList>
            <person name="Li J."/>
        </authorList>
    </citation>
    <scope>NUCLEOTIDE SEQUENCE [LARGE SCALE GENOMIC DNA]</scope>
    <source>
        <strain evidence="2 3">Z1-20</strain>
    </source>
</reference>
<evidence type="ECO:0000256" key="1">
    <source>
        <dbReference type="SAM" id="Phobius"/>
    </source>
</evidence>
<gene>
    <name evidence="2" type="ORF">IV500_01125</name>
</gene>
<feature type="transmembrane region" description="Helical" evidence="1">
    <location>
        <begin position="43"/>
        <end position="65"/>
    </location>
</feature>
<dbReference type="EMBL" id="JADNYM010000001">
    <property type="protein sequence ID" value="MBG0738039.1"/>
    <property type="molecule type" value="Genomic_DNA"/>
</dbReference>
<accession>A0A931CND5</accession>